<evidence type="ECO:0000256" key="3">
    <source>
        <dbReference type="SAM" id="SignalP"/>
    </source>
</evidence>
<reference evidence="5 6" key="1">
    <citation type="journal article" date="2024" name="Science">
        <title>Giant polyketide synthase enzymes in the biosynthesis of giant marine polyether toxins.</title>
        <authorList>
            <person name="Fallon T.R."/>
            <person name="Shende V.V."/>
            <person name="Wierzbicki I.H."/>
            <person name="Pendleton A.L."/>
            <person name="Watervoot N.F."/>
            <person name="Auber R.P."/>
            <person name="Gonzalez D.J."/>
            <person name="Wisecaver J.H."/>
            <person name="Moore B.S."/>
        </authorList>
    </citation>
    <scope>NUCLEOTIDE SEQUENCE [LARGE SCALE GENOMIC DNA]</scope>
    <source>
        <strain evidence="5 6">12B1</strain>
    </source>
</reference>
<protein>
    <recommendedName>
        <fullName evidence="4">CRM domain-containing protein</fullName>
    </recommendedName>
</protein>
<dbReference type="EMBL" id="JBGBPQ010000028">
    <property type="protein sequence ID" value="KAL1496572.1"/>
    <property type="molecule type" value="Genomic_DNA"/>
</dbReference>
<comment type="caution">
    <text evidence="5">The sequence shown here is derived from an EMBL/GenBank/DDBJ whole genome shotgun (WGS) entry which is preliminary data.</text>
</comment>
<proteinExistence type="predicted"/>
<keyword evidence="6" id="KW-1185">Reference proteome</keyword>
<dbReference type="Pfam" id="PF01985">
    <property type="entry name" value="CRS1_YhbY"/>
    <property type="match status" value="1"/>
</dbReference>
<evidence type="ECO:0000256" key="2">
    <source>
        <dbReference type="PROSITE-ProRule" id="PRU00626"/>
    </source>
</evidence>
<gene>
    <name evidence="5" type="ORF">AB1Y20_014177</name>
</gene>
<dbReference type="InterPro" id="IPR001890">
    <property type="entry name" value="RNA-binding_CRM"/>
</dbReference>
<dbReference type="SUPFAM" id="SSF75471">
    <property type="entry name" value="YhbY-like"/>
    <property type="match status" value="1"/>
</dbReference>
<feature type="chain" id="PRO_5044318925" description="CRM domain-containing protein" evidence="3">
    <location>
        <begin position="20"/>
        <end position="122"/>
    </location>
</feature>
<dbReference type="InterPro" id="IPR035920">
    <property type="entry name" value="YhbY-like_sf"/>
</dbReference>
<dbReference type="Proteomes" id="UP001515480">
    <property type="component" value="Unassembled WGS sequence"/>
</dbReference>
<organism evidence="5 6">
    <name type="scientific">Prymnesium parvum</name>
    <name type="common">Toxic golden alga</name>
    <dbReference type="NCBI Taxonomy" id="97485"/>
    <lineage>
        <taxon>Eukaryota</taxon>
        <taxon>Haptista</taxon>
        <taxon>Haptophyta</taxon>
        <taxon>Prymnesiophyceae</taxon>
        <taxon>Prymnesiales</taxon>
        <taxon>Prymnesiaceae</taxon>
        <taxon>Prymnesium</taxon>
    </lineage>
</organism>
<evidence type="ECO:0000256" key="1">
    <source>
        <dbReference type="ARBA" id="ARBA00022884"/>
    </source>
</evidence>
<evidence type="ECO:0000313" key="5">
    <source>
        <dbReference type="EMBL" id="KAL1496572.1"/>
    </source>
</evidence>
<accession>A0AB34IFG8</accession>
<feature type="signal peptide" evidence="3">
    <location>
        <begin position="1"/>
        <end position="19"/>
    </location>
</feature>
<sequence>MRPWLLLLVLLLTHAGALSLGGTLSGKQKRQLRAVAARLASAKQLRSVIVTDTSRSAADVSAQLDSHELVRARFPRAEKKKEAAALAEELIAQVGNAVVAEVLGHTALLYRPSHKRIIDLDS</sequence>
<evidence type="ECO:0000259" key="4">
    <source>
        <dbReference type="PROSITE" id="PS51295"/>
    </source>
</evidence>
<name>A0AB34IFG8_PRYPA</name>
<keyword evidence="1 2" id="KW-0694">RNA-binding</keyword>
<keyword evidence="3" id="KW-0732">Signal</keyword>
<dbReference type="Gene3D" id="3.30.110.60">
    <property type="entry name" value="YhbY-like"/>
    <property type="match status" value="1"/>
</dbReference>
<dbReference type="AlphaFoldDB" id="A0AB34IFG8"/>
<feature type="domain" description="CRM" evidence="4">
    <location>
        <begin position="22"/>
        <end position="122"/>
    </location>
</feature>
<dbReference type="GO" id="GO:0003723">
    <property type="term" value="F:RNA binding"/>
    <property type="evidence" value="ECO:0007669"/>
    <property type="project" value="UniProtKB-UniRule"/>
</dbReference>
<dbReference type="SMART" id="SM01103">
    <property type="entry name" value="CRS1_YhbY"/>
    <property type="match status" value="1"/>
</dbReference>
<evidence type="ECO:0000313" key="6">
    <source>
        <dbReference type="Proteomes" id="UP001515480"/>
    </source>
</evidence>
<dbReference type="PROSITE" id="PS51295">
    <property type="entry name" value="CRM"/>
    <property type="match status" value="1"/>
</dbReference>